<dbReference type="PANTHER" id="PTHR32502">
    <property type="entry name" value="N-ACETYLGALACTOSAMINE PERMEASE II COMPONENT-RELATED"/>
    <property type="match status" value="1"/>
</dbReference>
<dbReference type="InterPro" id="IPR050303">
    <property type="entry name" value="GatZ_KbaZ_carbometab"/>
</dbReference>
<evidence type="ECO:0000313" key="3">
    <source>
        <dbReference type="Proteomes" id="UP000751852"/>
    </source>
</evidence>
<dbReference type="Pfam" id="PF01380">
    <property type="entry name" value="SIS"/>
    <property type="match status" value="1"/>
</dbReference>
<organism evidence="2 3">
    <name type="scientific">Staphylococcus canis</name>
    <dbReference type="NCBI Taxonomy" id="2724942"/>
    <lineage>
        <taxon>Bacteria</taxon>
        <taxon>Bacillati</taxon>
        <taxon>Bacillota</taxon>
        <taxon>Bacilli</taxon>
        <taxon>Bacillales</taxon>
        <taxon>Staphylococcaceae</taxon>
        <taxon>Staphylococcus</taxon>
    </lineage>
</organism>
<dbReference type="InterPro" id="IPR001347">
    <property type="entry name" value="SIS_dom"/>
</dbReference>
<feature type="domain" description="SIS" evidence="1">
    <location>
        <begin position="40"/>
        <end position="191"/>
    </location>
</feature>
<dbReference type="InterPro" id="IPR046348">
    <property type="entry name" value="SIS_dom_sf"/>
</dbReference>
<gene>
    <name evidence="2" type="ORF">HHH54_05005</name>
</gene>
<name>A0ABS0TAG8_9STAP</name>
<keyword evidence="3" id="KW-1185">Reference proteome</keyword>
<dbReference type="SUPFAM" id="SSF53697">
    <property type="entry name" value="SIS domain"/>
    <property type="match status" value="1"/>
</dbReference>
<dbReference type="Proteomes" id="UP000751852">
    <property type="component" value="Unassembled WGS sequence"/>
</dbReference>
<dbReference type="Gene3D" id="3.40.50.10490">
    <property type="entry name" value="Glucose-6-phosphate isomerase like protein, domain 1"/>
    <property type="match status" value="2"/>
</dbReference>
<comment type="caution">
    <text evidence="2">The sequence shown here is derived from an EMBL/GenBank/DDBJ whole genome shotgun (WGS) entry which is preliminary data.</text>
</comment>
<dbReference type="RefSeq" id="WP_198617746.1">
    <property type="nucleotide sequence ID" value="NZ_JABANU010000010.1"/>
</dbReference>
<dbReference type="EMBL" id="JABANU010000010">
    <property type="protein sequence ID" value="MBI5974961.1"/>
    <property type="molecule type" value="Genomic_DNA"/>
</dbReference>
<sequence length="372" mass="41943">MLKDTHTYREIKQQPEMWRRTNDIVCAQQSAFETFIQNIVRDNPNKRLKVMFTGAGSSAYVGDVARMARRNDSFKNFDFESVPTTHLVTNPEVYINDETAYLIVSFARSGNSPETKATVEIANQLTHHAYHLYITNNKDGFLGQSEESNHVFKIVLPDETNDQSLAMTSSFSSMLFAVYVLFGGQFYDTFFDVASNHFDWIEDQADQVNAVDFSKVFYVGTGLIGELTKEVSLKLNELTAGQIEIARETTLGFRHGPKAGLSDDAIFIMLRSNEAYIRQYEADIISEVTQVKDRYHVLVLDGQEQDDTHTITLPEAQELNDLELALLYLMFGQLLAAKKSVSLGLNPDNPSPDGFINRVVKGVTIYPLESTK</sequence>
<evidence type="ECO:0000259" key="1">
    <source>
        <dbReference type="PROSITE" id="PS51464"/>
    </source>
</evidence>
<evidence type="ECO:0000313" key="2">
    <source>
        <dbReference type="EMBL" id="MBI5974961.1"/>
    </source>
</evidence>
<protein>
    <submittedName>
        <fullName evidence="2">SIS domain-containing protein</fullName>
    </submittedName>
</protein>
<reference evidence="2 3" key="1">
    <citation type="submission" date="2020-04" db="EMBL/GenBank/DDBJ databases">
        <title>Staphylococcus species from domestic dog.</title>
        <authorList>
            <person name="Paterson G.K."/>
        </authorList>
    </citation>
    <scope>NUCLEOTIDE SEQUENCE [LARGE SCALE GENOMIC DNA]</scope>
    <source>
        <strain evidence="2 3">H16/1A</strain>
    </source>
</reference>
<dbReference type="PROSITE" id="PS51464">
    <property type="entry name" value="SIS"/>
    <property type="match status" value="1"/>
</dbReference>
<proteinExistence type="predicted"/>
<accession>A0ABS0TAG8</accession>
<dbReference type="PANTHER" id="PTHR32502:SF3">
    <property type="entry name" value="D-GALACTOSAMINE-6-PHOSPHATE DEAMINASE AGAS-RELATED"/>
    <property type="match status" value="1"/>
</dbReference>